<organism evidence="1 2">
    <name type="scientific">Novipirellula aureliae</name>
    <dbReference type="NCBI Taxonomy" id="2527966"/>
    <lineage>
        <taxon>Bacteria</taxon>
        <taxon>Pseudomonadati</taxon>
        <taxon>Planctomycetota</taxon>
        <taxon>Planctomycetia</taxon>
        <taxon>Pirellulales</taxon>
        <taxon>Pirellulaceae</taxon>
        <taxon>Novipirellula</taxon>
    </lineage>
</organism>
<protein>
    <submittedName>
        <fullName evidence="1">Uncharacterized protein</fullName>
    </submittedName>
</protein>
<evidence type="ECO:0000313" key="1">
    <source>
        <dbReference type="EMBL" id="TWU41551.1"/>
    </source>
</evidence>
<accession>A0A5C6E1L2</accession>
<dbReference type="Proteomes" id="UP000315471">
    <property type="component" value="Unassembled WGS sequence"/>
</dbReference>
<name>A0A5C6E1L2_9BACT</name>
<dbReference type="EMBL" id="SJPY01000004">
    <property type="protein sequence ID" value="TWU41551.1"/>
    <property type="molecule type" value="Genomic_DNA"/>
</dbReference>
<gene>
    <name evidence="1" type="ORF">Q31b_30000</name>
</gene>
<keyword evidence="2" id="KW-1185">Reference proteome</keyword>
<dbReference type="AlphaFoldDB" id="A0A5C6E1L2"/>
<reference evidence="1 2" key="1">
    <citation type="submission" date="2019-02" db="EMBL/GenBank/DDBJ databases">
        <title>Deep-cultivation of Planctomycetes and their phenomic and genomic characterization uncovers novel biology.</title>
        <authorList>
            <person name="Wiegand S."/>
            <person name="Jogler M."/>
            <person name="Boedeker C."/>
            <person name="Pinto D."/>
            <person name="Vollmers J."/>
            <person name="Rivas-Marin E."/>
            <person name="Kohn T."/>
            <person name="Peeters S.H."/>
            <person name="Heuer A."/>
            <person name="Rast P."/>
            <person name="Oberbeckmann S."/>
            <person name="Bunk B."/>
            <person name="Jeske O."/>
            <person name="Meyerdierks A."/>
            <person name="Storesund J.E."/>
            <person name="Kallscheuer N."/>
            <person name="Luecker S."/>
            <person name="Lage O.M."/>
            <person name="Pohl T."/>
            <person name="Merkel B.J."/>
            <person name="Hornburger P."/>
            <person name="Mueller R.-W."/>
            <person name="Bruemmer F."/>
            <person name="Labrenz M."/>
            <person name="Spormann A.M."/>
            <person name="Op Den Camp H."/>
            <person name="Overmann J."/>
            <person name="Amann R."/>
            <person name="Jetten M.S.M."/>
            <person name="Mascher T."/>
            <person name="Medema M.H."/>
            <person name="Devos D.P."/>
            <person name="Kaster A.-K."/>
            <person name="Ovreas L."/>
            <person name="Rohde M."/>
            <person name="Galperin M.Y."/>
            <person name="Jogler C."/>
        </authorList>
    </citation>
    <scope>NUCLEOTIDE SEQUENCE [LARGE SCALE GENOMIC DNA]</scope>
    <source>
        <strain evidence="1 2">Q31b</strain>
    </source>
</reference>
<evidence type="ECO:0000313" key="2">
    <source>
        <dbReference type="Proteomes" id="UP000315471"/>
    </source>
</evidence>
<sequence>MVAFTASIKAGSLRHICKGPFSRFDVVLVIMCIKPMATTERG</sequence>
<proteinExistence type="predicted"/>
<comment type="caution">
    <text evidence="1">The sequence shown here is derived from an EMBL/GenBank/DDBJ whole genome shotgun (WGS) entry which is preliminary data.</text>
</comment>